<sequence length="602" mass="68025">MLISVNDETWWRDKWTRQDLECGDCRPGSAAIYGSAVLYSTTLPLLVFHLRAATSTVAMSLNSTFAEPLAGYLAQAQNYLPPTPRLLVIGLLYTPIAFVVLNVLYQLLPSSGSKPQVVFHWIPWFGSAAAYGQDPVSFFKECREKYGNVFTFILLGKRVTVALGPQGNNFVLGGKHTVLAAEDVYGPLTTPVFGKDVVYDCPNELLMEQKKFVKYSLTMERFRSYVGMVEDEIVEYFRTDPQFRIYQMNDINEWGAFKPNKVLAEITILTASRTLQGKEVRDNMDKGFAELFHDLDNGFTPLHWMFQNLPLPSYRKRDAAHAKMSTFYEQILRNRRATGEDPDDVMSSLAKQHYRSGRALKDHEIAHIMIALLMAGQHTSSASGTWAILRLAANPDVAEQLYQEQVKLLATPDGRFRDMTYDDLRSLPILDAVIRETLRIHTPIHSIMRLAHSDIPVPQSLAAPSENSVYVVPKGDIVLASPGLSQMEPSVWKDADTWDPSRWYDQDGFAAHAQKTYDEDTKVDFGFGLVSKGTDSPYLPFGAGRHRCIGEQFAYLQIGVLISTFVRHLELRLEGEFPKPDYSSMMVSPFPCEVAYRRRKLE</sequence>
<comment type="similarity">
    <text evidence="3 11">Belongs to the cytochrome P450 family.</text>
</comment>
<evidence type="ECO:0000256" key="3">
    <source>
        <dbReference type="ARBA" id="ARBA00010617"/>
    </source>
</evidence>
<evidence type="ECO:0000256" key="12">
    <source>
        <dbReference type="SAM" id="Phobius"/>
    </source>
</evidence>
<dbReference type="GO" id="GO:0020037">
    <property type="term" value="F:heme binding"/>
    <property type="evidence" value="ECO:0007669"/>
    <property type="project" value="InterPro"/>
</dbReference>
<keyword evidence="13" id="KW-0808">Transferase</keyword>
<dbReference type="AlphaFoldDB" id="A0A401H1P6"/>
<organism evidence="13 14">
    <name type="scientific">Sparassis crispa</name>
    <dbReference type="NCBI Taxonomy" id="139825"/>
    <lineage>
        <taxon>Eukaryota</taxon>
        <taxon>Fungi</taxon>
        <taxon>Dikarya</taxon>
        <taxon>Basidiomycota</taxon>
        <taxon>Agaricomycotina</taxon>
        <taxon>Agaricomycetes</taxon>
        <taxon>Polyporales</taxon>
        <taxon>Sparassidaceae</taxon>
        <taxon>Sparassis</taxon>
    </lineage>
</organism>
<dbReference type="PROSITE" id="PS00086">
    <property type="entry name" value="CYTOCHROME_P450"/>
    <property type="match status" value="1"/>
</dbReference>
<dbReference type="InterPro" id="IPR050529">
    <property type="entry name" value="CYP450_sterol_14alpha_dmase"/>
</dbReference>
<dbReference type="STRING" id="139825.A0A401H1P6"/>
<feature type="binding site" description="axial binding residue" evidence="10">
    <location>
        <position position="548"/>
    </location>
    <ligand>
        <name>heme</name>
        <dbReference type="ChEBI" id="CHEBI:30413"/>
    </ligand>
    <ligandPart>
        <name>Fe</name>
        <dbReference type="ChEBI" id="CHEBI:18248"/>
    </ligandPart>
</feature>
<dbReference type="SUPFAM" id="SSF48264">
    <property type="entry name" value="Cytochrome P450"/>
    <property type="match status" value="1"/>
</dbReference>
<keyword evidence="5 10" id="KW-0479">Metal-binding</keyword>
<dbReference type="PANTHER" id="PTHR24304:SF2">
    <property type="entry name" value="24-HYDROXYCHOLESTEROL 7-ALPHA-HYDROXYLASE"/>
    <property type="match status" value="1"/>
</dbReference>
<comment type="cofactor">
    <cofactor evidence="1 10">
        <name>heme</name>
        <dbReference type="ChEBI" id="CHEBI:30413"/>
    </cofactor>
</comment>
<dbReference type="PRINTS" id="PR00465">
    <property type="entry name" value="EP450IV"/>
</dbReference>
<dbReference type="OrthoDB" id="1055148at2759"/>
<evidence type="ECO:0000313" key="14">
    <source>
        <dbReference type="Proteomes" id="UP000287166"/>
    </source>
</evidence>
<dbReference type="PRINTS" id="PR00385">
    <property type="entry name" value="P450"/>
</dbReference>
<keyword evidence="12" id="KW-0812">Transmembrane</keyword>
<evidence type="ECO:0000256" key="4">
    <source>
        <dbReference type="ARBA" id="ARBA00022617"/>
    </source>
</evidence>
<accession>A0A401H1P6</accession>
<dbReference type="InterPro" id="IPR017972">
    <property type="entry name" value="Cyt_P450_CS"/>
</dbReference>
<keyword evidence="7 10" id="KW-0408">Iron</keyword>
<dbReference type="InParanoid" id="A0A401H1P6"/>
<dbReference type="GO" id="GO:0008168">
    <property type="term" value="F:methyltransferase activity"/>
    <property type="evidence" value="ECO:0007669"/>
    <property type="project" value="UniProtKB-KW"/>
</dbReference>
<dbReference type="FunFam" id="1.10.630.10:FF:000033">
    <property type="entry name" value="14-alpha sterol demethylase"/>
    <property type="match status" value="1"/>
</dbReference>
<dbReference type="GO" id="GO:0005506">
    <property type="term" value="F:iron ion binding"/>
    <property type="evidence" value="ECO:0007669"/>
    <property type="project" value="InterPro"/>
</dbReference>
<dbReference type="CDD" id="cd11042">
    <property type="entry name" value="CYP51-like"/>
    <property type="match status" value="1"/>
</dbReference>
<dbReference type="FunCoup" id="A0A401H1P6">
    <property type="interactions" value="172"/>
</dbReference>
<evidence type="ECO:0000256" key="8">
    <source>
        <dbReference type="ARBA" id="ARBA00023033"/>
    </source>
</evidence>
<evidence type="ECO:0000256" key="2">
    <source>
        <dbReference type="ARBA" id="ARBA00004370"/>
    </source>
</evidence>
<dbReference type="InterPro" id="IPR036396">
    <property type="entry name" value="Cyt_P450_sf"/>
</dbReference>
<protein>
    <submittedName>
        <fullName evidence="13">Lanosterol 14-alpha demethylase</fullName>
    </submittedName>
</protein>
<comment type="caution">
    <text evidence="13">The sequence shown here is derived from an EMBL/GenBank/DDBJ whole genome shotgun (WGS) entry which is preliminary data.</text>
</comment>
<dbReference type="Proteomes" id="UP000287166">
    <property type="component" value="Unassembled WGS sequence"/>
</dbReference>
<dbReference type="InterPro" id="IPR001128">
    <property type="entry name" value="Cyt_P450"/>
</dbReference>
<comment type="subcellular location">
    <subcellularLocation>
        <location evidence="2">Membrane</location>
    </subcellularLocation>
</comment>
<dbReference type="GO" id="GO:0016705">
    <property type="term" value="F:oxidoreductase activity, acting on paired donors, with incorporation or reduction of molecular oxygen"/>
    <property type="evidence" value="ECO:0007669"/>
    <property type="project" value="InterPro"/>
</dbReference>
<keyword evidence="13" id="KW-0489">Methyltransferase</keyword>
<keyword evidence="9 12" id="KW-0472">Membrane</keyword>
<evidence type="ECO:0000256" key="9">
    <source>
        <dbReference type="ARBA" id="ARBA00023136"/>
    </source>
</evidence>
<keyword evidence="4 10" id="KW-0349">Heme</keyword>
<dbReference type="GO" id="GO:0004497">
    <property type="term" value="F:monooxygenase activity"/>
    <property type="evidence" value="ECO:0007669"/>
    <property type="project" value="UniProtKB-KW"/>
</dbReference>
<evidence type="ECO:0000256" key="11">
    <source>
        <dbReference type="RuleBase" id="RU000461"/>
    </source>
</evidence>
<name>A0A401H1P6_9APHY</name>
<dbReference type="EMBL" id="BFAD01000013">
    <property type="protein sequence ID" value="GBE88328.1"/>
    <property type="molecule type" value="Genomic_DNA"/>
</dbReference>
<gene>
    <name evidence="13" type="ORF">SCP_1301430</name>
</gene>
<dbReference type="GO" id="GO:0016020">
    <property type="term" value="C:membrane"/>
    <property type="evidence" value="ECO:0007669"/>
    <property type="project" value="UniProtKB-SubCell"/>
</dbReference>
<dbReference type="PANTHER" id="PTHR24304">
    <property type="entry name" value="CYTOCHROME P450 FAMILY 7"/>
    <property type="match status" value="1"/>
</dbReference>
<dbReference type="Gene3D" id="1.10.630.10">
    <property type="entry name" value="Cytochrome P450"/>
    <property type="match status" value="1"/>
</dbReference>
<evidence type="ECO:0000256" key="1">
    <source>
        <dbReference type="ARBA" id="ARBA00001971"/>
    </source>
</evidence>
<dbReference type="Pfam" id="PF00067">
    <property type="entry name" value="p450"/>
    <property type="match status" value="1"/>
</dbReference>
<proteinExistence type="inferred from homology"/>
<evidence type="ECO:0000256" key="10">
    <source>
        <dbReference type="PIRSR" id="PIRSR602403-1"/>
    </source>
</evidence>
<evidence type="ECO:0000256" key="5">
    <source>
        <dbReference type="ARBA" id="ARBA00022723"/>
    </source>
</evidence>
<evidence type="ECO:0000256" key="7">
    <source>
        <dbReference type="ARBA" id="ARBA00023004"/>
    </source>
</evidence>
<keyword evidence="8 11" id="KW-0503">Monooxygenase</keyword>
<dbReference type="InterPro" id="IPR002403">
    <property type="entry name" value="Cyt_P450_E_grp-IV"/>
</dbReference>
<evidence type="ECO:0000313" key="13">
    <source>
        <dbReference type="EMBL" id="GBE88328.1"/>
    </source>
</evidence>
<dbReference type="RefSeq" id="XP_027619241.1">
    <property type="nucleotide sequence ID" value="XM_027763440.1"/>
</dbReference>
<feature type="transmembrane region" description="Helical" evidence="12">
    <location>
        <begin position="86"/>
        <end position="108"/>
    </location>
</feature>
<keyword evidence="6 11" id="KW-0560">Oxidoreductase</keyword>
<keyword evidence="14" id="KW-1185">Reference proteome</keyword>
<evidence type="ECO:0000256" key="6">
    <source>
        <dbReference type="ARBA" id="ARBA00023002"/>
    </source>
</evidence>
<dbReference type="GeneID" id="38785245"/>
<keyword evidence="12" id="KW-1133">Transmembrane helix</keyword>
<dbReference type="GO" id="GO:0032259">
    <property type="term" value="P:methylation"/>
    <property type="evidence" value="ECO:0007669"/>
    <property type="project" value="UniProtKB-KW"/>
</dbReference>
<reference evidence="13 14" key="1">
    <citation type="journal article" date="2018" name="Sci. Rep.">
        <title>Genome sequence of the cauliflower mushroom Sparassis crispa (Hanabiratake) and its association with beneficial usage.</title>
        <authorList>
            <person name="Kiyama R."/>
            <person name="Furutani Y."/>
            <person name="Kawaguchi K."/>
            <person name="Nakanishi T."/>
        </authorList>
    </citation>
    <scope>NUCLEOTIDE SEQUENCE [LARGE SCALE GENOMIC DNA]</scope>
</reference>